<dbReference type="AlphaFoldDB" id="A0A644U8D6"/>
<accession>A0A644U8D6</accession>
<name>A0A644U8D6_9ZZZZ</name>
<sequence length="218" mass="24501">MFPMRYLYSLILLLAVFPAPILSQNFNASEQALIMSGDTAGMMRVLLSTSADDLEVLTAESRGISPDDSLLPLLSRRMLLTMRDTANPGVGIAAPQVGINRNVFWLQRFDKQGFPFEFLINPRILSYSSLQRRGGEGCLSIPDTRGEVLRSYAIMVEYQDYTGGWHTELLEDFTAVIFQHEYDHLLGTLFTDRISEQKNTPALSLPEGLELFMMPSAR</sequence>
<comment type="similarity">
    <text evidence="1">Belongs to the polypeptide deformylase family.</text>
</comment>
<gene>
    <name evidence="2" type="primary">def_5</name>
    <name evidence="2" type="ORF">SDC9_21040</name>
</gene>
<organism evidence="2">
    <name type="scientific">bioreactor metagenome</name>
    <dbReference type="NCBI Taxonomy" id="1076179"/>
    <lineage>
        <taxon>unclassified sequences</taxon>
        <taxon>metagenomes</taxon>
        <taxon>ecological metagenomes</taxon>
    </lineage>
</organism>
<dbReference type="NCBIfam" id="TIGR00079">
    <property type="entry name" value="pept_deformyl"/>
    <property type="match status" value="1"/>
</dbReference>
<evidence type="ECO:0000256" key="1">
    <source>
        <dbReference type="ARBA" id="ARBA00010759"/>
    </source>
</evidence>
<dbReference type="HAMAP" id="MF_00163">
    <property type="entry name" value="Pep_deformylase"/>
    <property type="match status" value="1"/>
</dbReference>
<reference evidence="2" key="1">
    <citation type="submission" date="2019-08" db="EMBL/GenBank/DDBJ databases">
        <authorList>
            <person name="Kucharzyk K."/>
            <person name="Murdoch R.W."/>
            <person name="Higgins S."/>
            <person name="Loffler F."/>
        </authorList>
    </citation>
    <scope>NUCLEOTIDE SEQUENCE</scope>
</reference>
<evidence type="ECO:0000313" key="2">
    <source>
        <dbReference type="EMBL" id="MPL75216.1"/>
    </source>
</evidence>
<dbReference type="Gene3D" id="3.90.45.10">
    <property type="entry name" value="Peptide deformylase"/>
    <property type="match status" value="1"/>
</dbReference>
<proteinExistence type="inferred from homology"/>
<dbReference type="GO" id="GO:0042586">
    <property type="term" value="F:peptide deformylase activity"/>
    <property type="evidence" value="ECO:0007669"/>
    <property type="project" value="UniProtKB-EC"/>
</dbReference>
<dbReference type="SUPFAM" id="SSF56420">
    <property type="entry name" value="Peptide deformylase"/>
    <property type="match status" value="1"/>
</dbReference>
<dbReference type="InterPro" id="IPR036821">
    <property type="entry name" value="Peptide_deformylase_sf"/>
</dbReference>
<dbReference type="EC" id="3.5.1.88" evidence="2"/>
<dbReference type="InterPro" id="IPR023635">
    <property type="entry name" value="Peptide_deformylase"/>
</dbReference>
<keyword evidence="2" id="KW-0378">Hydrolase</keyword>
<dbReference type="PRINTS" id="PR01576">
    <property type="entry name" value="PDEFORMYLASE"/>
</dbReference>
<comment type="caution">
    <text evidence="2">The sequence shown here is derived from an EMBL/GenBank/DDBJ whole genome shotgun (WGS) entry which is preliminary data.</text>
</comment>
<dbReference type="PANTHER" id="PTHR10458">
    <property type="entry name" value="PEPTIDE DEFORMYLASE"/>
    <property type="match status" value="1"/>
</dbReference>
<dbReference type="EMBL" id="VSSQ01000086">
    <property type="protein sequence ID" value="MPL75216.1"/>
    <property type="molecule type" value="Genomic_DNA"/>
</dbReference>
<dbReference type="Pfam" id="PF01327">
    <property type="entry name" value="Pep_deformylase"/>
    <property type="match status" value="1"/>
</dbReference>
<dbReference type="CDD" id="cd00487">
    <property type="entry name" value="Pep_deformylase"/>
    <property type="match status" value="1"/>
</dbReference>
<protein>
    <submittedName>
        <fullName evidence="2">Peptide deformylase</fullName>
        <ecNumber evidence="2">3.5.1.88</ecNumber>
    </submittedName>
</protein>
<dbReference type="PANTHER" id="PTHR10458:SF22">
    <property type="entry name" value="PEPTIDE DEFORMYLASE"/>
    <property type="match status" value="1"/>
</dbReference>